<protein>
    <recommendedName>
        <fullName evidence="3">PEP-CTERM sorting domain-containing protein</fullName>
    </recommendedName>
</protein>
<evidence type="ECO:0000313" key="1">
    <source>
        <dbReference type="EMBL" id="NJR77262.1"/>
    </source>
</evidence>
<proteinExistence type="predicted"/>
<keyword evidence="2" id="KW-1185">Reference proteome</keyword>
<evidence type="ECO:0008006" key="3">
    <source>
        <dbReference type="Google" id="ProtNLM"/>
    </source>
</evidence>
<sequence length="56" mass="6024">MPILFALILALAPAAAEAPGQRRTAPEASDVALFGVAAGAVWLTRRALRRRIVRRD</sequence>
<accession>A0ABX1CGY7</accession>
<organism evidence="1 2">
    <name type="scientific">Sphingomonas corticis</name>
    <dbReference type="NCBI Taxonomy" id="2722791"/>
    <lineage>
        <taxon>Bacteria</taxon>
        <taxon>Pseudomonadati</taxon>
        <taxon>Pseudomonadota</taxon>
        <taxon>Alphaproteobacteria</taxon>
        <taxon>Sphingomonadales</taxon>
        <taxon>Sphingomonadaceae</taxon>
        <taxon>Sphingomonas</taxon>
    </lineage>
</organism>
<name>A0ABX1CGY7_9SPHN</name>
<dbReference type="EMBL" id="JAAVJH010000001">
    <property type="protein sequence ID" value="NJR77262.1"/>
    <property type="molecule type" value="Genomic_DNA"/>
</dbReference>
<comment type="caution">
    <text evidence="1">The sequence shown here is derived from an EMBL/GenBank/DDBJ whole genome shotgun (WGS) entry which is preliminary data.</text>
</comment>
<evidence type="ECO:0000313" key="2">
    <source>
        <dbReference type="Proteomes" id="UP000732399"/>
    </source>
</evidence>
<reference evidence="1 2" key="1">
    <citation type="submission" date="2020-03" db="EMBL/GenBank/DDBJ databases">
        <authorList>
            <person name="Wang L."/>
            <person name="He N."/>
            <person name="Li Y."/>
            <person name="Fang Y."/>
            <person name="Zhang F."/>
        </authorList>
    </citation>
    <scope>NUCLEOTIDE SEQUENCE [LARGE SCALE GENOMIC DNA]</scope>
    <source>
        <strain evidence="1 2">36D10-4-7</strain>
    </source>
</reference>
<dbReference type="Proteomes" id="UP000732399">
    <property type="component" value="Unassembled WGS sequence"/>
</dbReference>
<gene>
    <name evidence="1" type="ORF">HBH26_01380</name>
</gene>
<dbReference type="RefSeq" id="WP_168132523.1">
    <property type="nucleotide sequence ID" value="NZ_JAAVJH010000001.1"/>
</dbReference>